<evidence type="ECO:0000256" key="8">
    <source>
        <dbReference type="ARBA" id="ARBA00038352"/>
    </source>
</evidence>
<dbReference type="CDD" id="cd00063">
    <property type="entry name" value="FN3"/>
    <property type="match status" value="3"/>
</dbReference>
<dbReference type="Proteomes" id="UP000261560">
    <property type="component" value="Unplaced"/>
</dbReference>
<evidence type="ECO:0000256" key="6">
    <source>
        <dbReference type="ARBA" id="ARBA00023203"/>
    </source>
</evidence>
<comment type="similarity">
    <text evidence="8">Belongs to the immunoglobulin superfamily. MyBP family.</text>
</comment>
<keyword evidence="3" id="KW-0677">Repeat</keyword>
<keyword evidence="4" id="KW-0130">Cell adhesion</keyword>
<dbReference type="InterPro" id="IPR003961">
    <property type="entry name" value="FN3_dom"/>
</dbReference>
<dbReference type="FunFam" id="2.60.40.10:FF:000031">
    <property type="entry name" value="Myosin-binding protein C, slow type"/>
    <property type="match status" value="1"/>
</dbReference>
<dbReference type="GO" id="GO:0031430">
    <property type="term" value="C:M band"/>
    <property type="evidence" value="ECO:0007669"/>
    <property type="project" value="TreeGrafter"/>
</dbReference>
<dbReference type="SMART" id="SM00409">
    <property type="entry name" value="IG"/>
    <property type="match status" value="7"/>
</dbReference>
<dbReference type="GO" id="GO:0045214">
    <property type="term" value="P:sarcomere organization"/>
    <property type="evidence" value="ECO:0007669"/>
    <property type="project" value="TreeGrafter"/>
</dbReference>
<dbReference type="FunFam" id="2.60.40.10:FF:000249">
    <property type="entry name" value="myosin-binding protein C, slow-type isoform X4"/>
    <property type="match status" value="1"/>
</dbReference>
<dbReference type="FunFam" id="2.60.40.10:FF:000286">
    <property type="entry name" value="Myosin binding protein C, slow type"/>
    <property type="match status" value="1"/>
</dbReference>
<evidence type="ECO:0000256" key="11">
    <source>
        <dbReference type="ARBA" id="ARBA00072307"/>
    </source>
</evidence>
<reference evidence="16" key="1">
    <citation type="submission" date="2025-08" db="UniProtKB">
        <authorList>
            <consortium name="Ensembl"/>
        </authorList>
    </citation>
    <scope>IDENTIFICATION</scope>
</reference>
<evidence type="ECO:0000259" key="15">
    <source>
        <dbReference type="PROSITE" id="PS50853"/>
    </source>
</evidence>
<evidence type="ECO:0000313" key="16">
    <source>
        <dbReference type="Ensembl" id="ENSOMEP00000004123.1"/>
    </source>
</evidence>
<proteinExistence type="inferred from homology"/>
<feature type="domain" description="Ig-like" evidence="14">
    <location>
        <begin position="533"/>
        <end position="627"/>
    </location>
</feature>
<evidence type="ECO:0000259" key="14">
    <source>
        <dbReference type="PROSITE" id="PS50835"/>
    </source>
</evidence>
<feature type="region of interest" description="Disordered" evidence="13">
    <location>
        <begin position="1"/>
        <end position="63"/>
    </location>
</feature>
<keyword evidence="2" id="KW-0597">Phosphoprotein</keyword>
<evidence type="ECO:0000256" key="1">
    <source>
        <dbReference type="ARBA" id="ARBA00022433"/>
    </source>
</evidence>
<organism evidence="16 17">
    <name type="scientific">Oryzias melastigma</name>
    <name type="common">Marine medaka</name>
    <dbReference type="NCBI Taxonomy" id="30732"/>
    <lineage>
        <taxon>Eukaryota</taxon>
        <taxon>Metazoa</taxon>
        <taxon>Chordata</taxon>
        <taxon>Craniata</taxon>
        <taxon>Vertebrata</taxon>
        <taxon>Euteleostomi</taxon>
        <taxon>Actinopterygii</taxon>
        <taxon>Neopterygii</taxon>
        <taxon>Teleostei</taxon>
        <taxon>Neoteleostei</taxon>
        <taxon>Acanthomorphata</taxon>
        <taxon>Ovalentaria</taxon>
        <taxon>Atherinomorphae</taxon>
        <taxon>Beloniformes</taxon>
        <taxon>Adrianichthyidae</taxon>
        <taxon>Oryziinae</taxon>
        <taxon>Oryzias</taxon>
    </lineage>
</organism>
<dbReference type="Pfam" id="PF00041">
    <property type="entry name" value="fn3"/>
    <property type="match status" value="3"/>
</dbReference>
<comment type="function">
    <text evidence="9">Thick filament-associated protein located in the crossbridge region of vertebrate striated muscle a bands. Slow skeletal protein that binds to both myosin and actin. In vitro, binds to native thin filaments and modifies the activity of actin-activated myosin ATPase. May modulate muscle contraction or may play a more structural role.</text>
</comment>
<dbReference type="InterPro" id="IPR003599">
    <property type="entry name" value="Ig_sub"/>
</dbReference>
<feature type="domain" description="Ig-like" evidence="14">
    <location>
        <begin position="64"/>
        <end position="168"/>
    </location>
</feature>
<keyword evidence="7" id="KW-0393">Immunoglobulin domain</keyword>
<dbReference type="InterPro" id="IPR040849">
    <property type="entry name" value="MyBP-C_THB"/>
</dbReference>
<dbReference type="InterPro" id="IPR036116">
    <property type="entry name" value="FN3_sf"/>
</dbReference>
<keyword evidence="5" id="KW-0514">Muscle protein</keyword>
<evidence type="ECO:0000256" key="12">
    <source>
        <dbReference type="ARBA" id="ARBA00083445"/>
    </source>
</evidence>
<comment type="subunit">
    <text evidence="10">Interacts with USP25 (isoform USP25m only); the interaction prevents proteasomal degradation of MYBPC1.</text>
</comment>
<dbReference type="SMART" id="SM00408">
    <property type="entry name" value="IGc2"/>
    <property type="match status" value="5"/>
</dbReference>
<dbReference type="PANTHER" id="PTHR13817">
    <property type="entry name" value="TITIN"/>
    <property type="match status" value="1"/>
</dbReference>
<feature type="domain" description="Fibronectin type-III" evidence="15">
    <location>
        <begin position="732"/>
        <end position="827"/>
    </location>
</feature>
<dbReference type="STRING" id="30732.ENSOMEP00000004123"/>
<dbReference type="InterPro" id="IPR013783">
    <property type="entry name" value="Ig-like_fold"/>
</dbReference>
<dbReference type="InterPro" id="IPR007110">
    <property type="entry name" value="Ig-like_dom"/>
</dbReference>
<name>A0A3B3BGF8_ORYME</name>
<dbReference type="GeneTree" id="ENSGT00940000158254"/>
<dbReference type="GO" id="GO:0007155">
    <property type="term" value="P:cell adhesion"/>
    <property type="evidence" value="ECO:0007669"/>
    <property type="project" value="UniProtKB-KW"/>
</dbReference>
<evidence type="ECO:0000256" key="7">
    <source>
        <dbReference type="ARBA" id="ARBA00023319"/>
    </source>
</evidence>
<dbReference type="InterPro" id="IPR036179">
    <property type="entry name" value="Ig-like_dom_sf"/>
</dbReference>
<evidence type="ECO:0000256" key="13">
    <source>
        <dbReference type="SAM" id="MobiDB-lite"/>
    </source>
</evidence>
<evidence type="ECO:0000256" key="2">
    <source>
        <dbReference type="ARBA" id="ARBA00022553"/>
    </source>
</evidence>
<dbReference type="Ensembl" id="ENSOMET00000009670.1">
    <property type="protein sequence ID" value="ENSOMEP00000004123.1"/>
    <property type="gene ID" value="ENSOMEG00000005189.1"/>
</dbReference>
<feature type="domain" description="Ig-like" evidence="14">
    <location>
        <begin position="351"/>
        <end position="437"/>
    </location>
</feature>
<reference evidence="16" key="2">
    <citation type="submission" date="2025-09" db="UniProtKB">
        <authorList>
            <consortium name="Ensembl"/>
        </authorList>
    </citation>
    <scope>IDENTIFICATION</scope>
</reference>
<keyword evidence="6" id="KW-0009">Actin-binding</keyword>
<keyword evidence="1" id="KW-0787">Thick filament</keyword>
<feature type="domain" description="Ig-like" evidence="14">
    <location>
        <begin position="831"/>
        <end position="919"/>
    </location>
</feature>
<evidence type="ECO:0000256" key="9">
    <source>
        <dbReference type="ARBA" id="ARBA00057725"/>
    </source>
</evidence>
<dbReference type="PROSITE" id="PS50853">
    <property type="entry name" value="FN3"/>
    <property type="match status" value="3"/>
</dbReference>
<accession>A0A3B3BGF8</accession>
<evidence type="ECO:0000313" key="17">
    <source>
        <dbReference type="Proteomes" id="UP000261560"/>
    </source>
</evidence>
<evidence type="ECO:0000256" key="10">
    <source>
        <dbReference type="ARBA" id="ARBA00063381"/>
    </source>
</evidence>
<evidence type="ECO:0000256" key="5">
    <source>
        <dbReference type="ARBA" id="ARBA00023179"/>
    </source>
</evidence>
<dbReference type="SMART" id="SM00060">
    <property type="entry name" value="FN3"/>
    <property type="match status" value="3"/>
</dbReference>
<dbReference type="InterPro" id="IPR050964">
    <property type="entry name" value="Striated_Muscle_Regulatory"/>
</dbReference>
<dbReference type="FunFam" id="2.60.40.10:FF:000081">
    <property type="entry name" value="Myosin-binding protein C, slow type"/>
    <property type="match status" value="1"/>
</dbReference>
<dbReference type="Pfam" id="PF07679">
    <property type="entry name" value="I-set"/>
    <property type="match status" value="6"/>
</dbReference>
<dbReference type="PANTHER" id="PTHR13817:SF27">
    <property type="entry name" value="MYOSIN-BINDING PROTEIN C, SLOW-TYPE"/>
    <property type="match status" value="1"/>
</dbReference>
<feature type="domain" description="Fibronectin type-III" evidence="15">
    <location>
        <begin position="634"/>
        <end position="728"/>
    </location>
</feature>
<dbReference type="FunFam" id="2.60.40.10:FF:000060">
    <property type="entry name" value="Myosin-binding protein C, slow type"/>
    <property type="match status" value="1"/>
</dbReference>
<dbReference type="FunFam" id="2.60.40.10:FF:000326">
    <property type="entry name" value="Myosin-binding protein C, cardiac-type"/>
    <property type="match status" value="1"/>
</dbReference>
<dbReference type="SUPFAM" id="SSF49265">
    <property type="entry name" value="Fibronectin type III"/>
    <property type="match status" value="2"/>
</dbReference>
<dbReference type="PROSITE" id="PS50835">
    <property type="entry name" value="IG_LIKE"/>
    <property type="match status" value="6"/>
</dbReference>
<dbReference type="PaxDb" id="30732-ENSOMEP00000004123"/>
<feature type="domain" description="Fibronectin type-III" evidence="15">
    <location>
        <begin position="928"/>
        <end position="1024"/>
    </location>
</feature>
<dbReference type="InterPro" id="IPR003598">
    <property type="entry name" value="Ig_sub2"/>
</dbReference>
<dbReference type="GO" id="GO:0032982">
    <property type="term" value="C:myosin filament"/>
    <property type="evidence" value="ECO:0007669"/>
    <property type="project" value="UniProtKB-KW"/>
</dbReference>
<dbReference type="FunFam" id="2.60.40.10:FF:000111">
    <property type="entry name" value="Myosin-binding protein C, slow type"/>
    <property type="match status" value="1"/>
</dbReference>
<feature type="domain" description="Ig-like" evidence="14">
    <location>
        <begin position="1041"/>
        <end position="1129"/>
    </location>
</feature>
<dbReference type="GO" id="GO:0003779">
    <property type="term" value="F:actin binding"/>
    <property type="evidence" value="ECO:0007669"/>
    <property type="project" value="UniProtKB-KW"/>
</dbReference>
<protein>
    <recommendedName>
        <fullName evidence="11">Myosin-binding protein C, slow-type</fullName>
    </recommendedName>
    <alternativeName>
        <fullName evidence="12">C-protein, skeletal muscle slow isoform</fullName>
    </alternativeName>
</protein>
<dbReference type="PRINTS" id="PR00014">
    <property type="entry name" value="FNTYPEIII"/>
</dbReference>
<dbReference type="Gene3D" id="2.60.40.10">
    <property type="entry name" value="Immunoglobulins"/>
    <property type="match status" value="10"/>
</dbReference>
<feature type="domain" description="Ig-like" evidence="14">
    <location>
        <begin position="442"/>
        <end position="524"/>
    </location>
</feature>
<sequence>MPEPTKKDDTPNGQPEEDGCPTKKLSIDLPNDSDPVSSTGRKDSVWSLGEGQPPEDVDKPVDNPPLSTLLIESPQSGTVAVGGDITFVAKVEAKDLLRKPTVKWFKGKWMDLASKTGKHLQLKESFERVTKIHTFEMHIIKAKENYAGNYRCEVTYKDKFDSCSFDLEIKEEEKGQHNIDIRSAFKRSSEGQEDAGELDFSGLLKHREHKQQDDTPEVDVWEILKNARPDEYEKIAFTYGITDLRGLLKRLKKAPKEEKKSAAFAKRLDPTYQVDKGGKIRLVVELADPTVDLKWYKNGQEIRPTPKYIFEHKGTQRIMVINNCSSNDDAAYSVVAGEEKCTTELFVKELPITIVKGIEPVKTTVNERIELECEVSEEGAHIKWLKNGVEVPTGVRSRYRVKSEGTKHYLVIDDASREDTGTYSVMATGGVSEAHVQVELKPLKVYQDLQDITVKLGQPLKLHCEIYPGNVPGRWYRNGQLIQPSDRINIIHRAKVHRLEIETSSLHDAGDYTFVPEGYSQSLSAKVHIIDPPKVHLESLNLPDNTVTVVAGNKLRLEVPISGEPAPRVVWMKGERVILDSGHRVRAETYGDQTSLTIEVTEREDTGNYKMVLQNEAGEATASVKIKVVDIPDPPDAPLVPEVGGDWCSMTWEPPKYDGGSPILGYFIERKKKQSSRWMRLNFDLIKETSFEPKKMIEGVPYEVRIFAVNAIGVSKPSEPSKAFTPLAVTSEPTMLVVDDVTDNTVTVKWRPPETIGAAGLDGYLVEYCIEGSNDWKVSNKELTEKTKYTITGLTPESKILVRVRAINKAGASPPRTLQHAVLVKEVVEPPKIRVPRHLKQTYTRKVGEAVNLVVPFQGKPRPKVTWMKEGQAIEPSHVSIRNTDCDSIIFIRKAERTHSGKYDMTVQVENHVDSAIIDIQIVDLPGPPQSVTIEDIWGRNVALVWTPPKDNGNAPITGYTIQKADKKTMEWYTCIEHYHRTCITITDLVVGNEYYFRIFSENMCGLSENATQTKKSALIAKEGLQVKIPEYSDHDFKEPPKFTQPLINTFAIAGYNATLNCSVRANPRPKVIWMKNKIAIIDDPRYRMFSNQGVCTLEIRKPSPYDGGLYTCKAVNDLGEAQVDCKLEIKVQTQEL</sequence>
<feature type="compositionally biased region" description="Basic and acidic residues" evidence="13">
    <location>
        <begin position="1"/>
        <end position="10"/>
    </location>
</feature>
<dbReference type="InterPro" id="IPR013098">
    <property type="entry name" value="Ig_I-set"/>
</dbReference>
<dbReference type="FunFam" id="2.60.40.10:FF:000085">
    <property type="entry name" value="Myosin-binding protein C, slow type"/>
    <property type="match status" value="1"/>
</dbReference>
<keyword evidence="17" id="KW-1185">Reference proteome</keyword>
<dbReference type="FunFam" id="2.60.40.10:FF:000062">
    <property type="entry name" value="Myosin-binding protein C, slow type"/>
    <property type="match status" value="1"/>
</dbReference>
<evidence type="ECO:0000256" key="4">
    <source>
        <dbReference type="ARBA" id="ARBA00022889"/>
    </source>
</evidence>
<dbReference type="SUPFAM" id="SSF48726">
    <property type="entry name" value="Immunoglobulin"/>
    <property type="match status" value="7"/>
</dbReference>
<dbReference type="AlphaFoldDB" id="A0A3B3BGF8"/>
<dbReference type="Pfam" id="PF18362">
    <property type="entry name" value="THB"/>
    <property type="match status" value="1"/>
</dbReference>
<dbReference type="FunFam" id="2.60.40.10:FF:000070">
    <property type="entry name" value="Myosin-binding protein C, slow type"/>
    <property type="match status" value="1"/>
</dbReference>
<evidence type="ECO:0000256" key="3">
    <source>
        <dbReference type="ARBA" id="ARBA00022737"/>
    </source>
</evidence>